<protein>
    <submittedName>
        <fullName evidence="2">Uncharacterized protein</fullName>
    </submittedName>
</protein>
<feature type="transmembrane region" description="Helical" evidence="1">
    <location>
        <begin position="79"/>
        <end position="101"/>
    </location>
</feature>
<keyword evidence="1" id="KW-0812">Transmembrane</keyword>
<name>A0A8X6UB98_NEPPI</name>
<dbReference type="Proteomes" id="UP000887013">
    <property type="component" value="Unassembled WGS sequence"/>
</dbReference>
<feature type="transmembrane region" description="Helical" evidence="1">
    <location>
        <begin position="50"/>
        <end position="73"/>
    </location>
</feature>
<evidence type="ECO:0000313" key="2">
    <source>
        <dbReference type="EMBL" id="GFU12592.1"/>
    </source>
</evidence>
<evidence type="ECO:0000313" key="3">
    <source>
        <dbReference type="Proteomes" id="UP000887013"/>
    </source>
</evidence>
<evidence type="ECO:0000256" key="1">
    <source>
        <dbReference type="SAM" id="Phobius"/>
    </source>
</evidence>
<accession>A0A8X6UB98</accession>
<proteinExistence type="predicted"/>
<organism evidence="2 3">
    <name type="scientific">Nephila pilipes</name>
    <name type="common">Giant wood spider</name>
    <name type="synonym">Nephila maculata</name>
    <dbReference type="NCBI Taxonomy" id="299642"/>
    <lineage>
        <taxon>Eukaryota</taxon>
        <taxon>Metazoa</taxon>
        <taxon>Ecdysozoa</taxon>
        <taxon>Arthropoda</taxon>
        <taxon>Chelicerata</taxon>
        <taxon>Arachnida</taxon>
        <taxon>Araneae</taxon>
        <taxon>Araneomorphae</taxon>
        <taxon>Entelegynae</taxon>
        <taxon>Araneoidea</taxon>
        <taxon>Nephilidae</taxon>
        <taxon>Nephila</taxon>
    </lineage>
</organism>
<comment type="caution">
    <text evidence="2">The sequence shown here is derived from an EMBL/GenBank/DDBJ whole genome shotgun (WGS) entry which is preliminary data.</text>
</comment>
<keyword evidence="3" id="KW-1185">Reference proteome</keyword>
<dbReference type="AlphaFoldDB" id="A0A8X6UB98"/>
<keyword evidence="1" id="KW-0472">Membrane</keyword>
<sequence length="160" mass="18255">MTVRRACNARNLVTDTSLVRLSHWRYKQYLVERIKGHCPFYCPHIFPTSLTILLCVIGCFIFLLVYAVGWSLVVLIVTHIIYSFLLSSSVLPGLLCGMGMATDLSTRLMGGLARVGEGRQHCRTWCAFLCDCKKYIYCKISFSWITHSWNQNWPGILKIG</sequence>
<gene>
    <name evidence="2" type="ORF">NPIL_606791</name>
</gene>
<reference evidence="2" key="1">
    <citation type="submission" date="2020-08" db="EMBL/GenBank/DDBJ databases">
        <title>Multicomponent nature underlies the extraordinary mechanical properties of spider dragline silk.</title>
        <authorList>
            <person name="Kono N."/>
            <person name="Nakamura H."/>
            <person name="Mori M."/>
            <person name="Yoshida Y."/>
            <person name="Ohtoshi R."/>
            <person name="Malay A.D."/>
            <person name="Moran D.A.P."/>
            <person name="Tomita M."/>
            <person name="Numata K."/>
            <person name="Arakawa K."/>
        </authorList>
    </citation>
    <scope>NUCLEOTIDE SEQUENCE</scope>
</reference>
<dbReference type="EMBL" id="BMAW01125486">
    <property type="protein sequence ID" value="GFU12592.1"/>
    <property type="molecule type" value="Genomic_DNA"/>
</dbReference>
<keyword evidence="1" id="KW-1133">Transmembrane helix</keyword>